<evidence type="ECO:0000313" key="5">
    <source>
        <dbReference type="EMBL" id="AVP98477.1"/>
    </source>
</evidence>
<dbReference type="SUPFAM" id="SSF52317">
    <property type="entry name" value="Class I glutamine amidotransferase-like"/>
    <property type="match status" value="1"/>
</dbReference>
<dbReference type="SUPFAM" id="SSF46689">
    <property type="entry name" value="Homeodomain-like"/>
    <property type="match status" value="1"/>
</dbReference>
<dbReference type="InterPro" id="IPR002818">
    <property type="entry name" value="DJ-1/PfpI"/>
</dbReference>
<accession>A0A2P1PUF6</accession>
<dbReference type="Pfam" id="PF01965">
    <property type="entry name" value="DJ-1_PfpI"/>
    <property type="match status" value="1"/>
</dbReference>
<dbReference type="PANTHER" id="PTHR43130:SF3">
    <property type="entry name" value="HTH-TYPE TRANSCRIPTIONAL REGULATOR RV1931C"/>
    <property type="match status" value="1"/>
</dbReference>
<name>A0A2P1PUF6_9GAMM</name>
<dbReference type="InterPro" id="IPR018062">
    <property type="entry name" value="HTH_AraC-typ_CS"/>
</dbReference>
<evidence type="ECO:0000256" key="1">
    <source>
        <dbReference type="ARBA" id="ARBA00023015"/>
    </source>
</evidence>
<evidence type="ECO:0000256" key="3">
    <source>
        <dbReference type="ARBA" id="ARBA00023163"/>
    </source>
</evidence>
<dbReference type="KEGG" id="xba:C7S18_15350"/>
<dbReference type="InterPro" id="IPR052158">
    <property type="entry name" value="INH-QAR"/>
</dbReference>
<dbReference type="Pfam" id="PF12833">
    <property type="entry name" value="HTH_18"/>
    <property type="match status" value="1"/>
</dbReference>
<keyword evidence="6" id="KW-1185">Reference proteome</keyword>
<dbReference type="InterPro" id="IPR029062">
    <property type="entry name" value="Class_I_gatase-like"/>
</dbReference>
<evidence type="ECO:0000259" key="4">
    <source>
        <dbReference type="PROSITE" id="PS01124"/>
    </source>
</evidence>
<dbReference type="InterPro" id="IPR018060">
    <property type="entry name" value="HTH_AraC"/>
</dbReference>
<dbReference type="InterPro" id="IPR009057">
    <property type="entry name" value="Homeodomain-like_sf"/>
</dbReference>
<evidence type="ECO:0000256" key="2">
    <source>
        <dbReference type="ARBA" id="ARBA00023125"/>
    </source>
</evidence>
<dbReference type="GO" id="GO:0003700">
    <property type="term" value="F:DNA-binding transcription factor activity"/>
    <property type="evidence" value="ECO:0007669"/>
    <property type="project" value="InterPro"/>
</dbReference>
<sequence>MVEFEVLVLPGANPSGVAMTRDILSVAASAARRLALPIPTFGFFSVDGGAVALQGGMQIDTRRLPQRRRATGSVLLIPGLWVQNRHELAAQIVKEPCQQAIEAIGAHVRRGGMVTATCSAVFLLHAAGVLDGRAATTTWWLAPALSAVAAKTRVEAQRVLCADGPVITAGAPMAQSDVLLYLLRVRHGAALADQVARLLLLQERTEQTSFVMPGLIAVGNPLIGALTQRIEAALPEVPSVSQLAKEQHMSERTLARKVTRASGMSPVALIQSIRLQRARQLLQSSRKSIEQIAHAVGYRDATALRRLVAKTVGLTPNALRRQRRLST</sequence>
<feature type="domain" description="HTH araC/xylS-type" evidence="4">
    <location>
        <begin position="224"/>
        <end position="322"/>
    </location>
</feature>
<gene>
    <name evidence="5" type="ORF">C7S18_15350</name>
</gene>
<organism evidence="5 6">
    <name type="scientific">Ahniella affigens</name>
    <dbReference type="NCBI Taxonomy" id="2021234"/>
    <lineage>
        <taxon>Bacteria</taxon>
        <taxon>Pseudomonadati</taxon>
        <taxon>Pseudomonadota</taxon>
        <taxon>Gammaproteobacteria</taxon>
        <taxon>Lysobacterales</taxon>
        <taxon>Rhodanobacteraceae</taxon>
        <taxon>Ahniella</taxon>
    </lineage>
</organism>
<dbReference type="EMBL" id="CP027860">
    <property type="protein sequence ID" value="AVP98477.1"/>
    <property type="molecule type" value="Genomic_DNA"/>
</dbReference>
<keyword evidence="3" id="KW-0804">Transcription</keyword>
<reference evidence="5 6" key="2">
    <citation type="submission" date="2018-03" db="EMBL/GenBank/DDBJ databases">
        <authorList>
            <person name="Keele B.F."/>
        </authorList>
    </citation>
    <scope>NUCLEOTIDE SEQUENCE [LARGE SCALE GENOMIC DNA]</scope>
    <source>
        <strain evidence="5 6">D13</strain>
    </source>
</reference>
<keyword evidence="2" id="KW-0238">DNA-binding</keyword>
<dbReference type="AlphaFoldDB" id="A0A2P1PUF6"/>
<dbReference type="GO" id="GO:0043565">
    <property type="term" value="F:sequence-specific DNA binding"/>
    <property type="evidence" value="ECO:0007669"/>
    <property type="project" value="InterPro"/>
</dbReference>
<dbReference type="RefSeq" id="WP_106892398.1">
    <property type="nucleotide sequence ID" value="NZ_CP027860.1"/>
</dbReference>
<dbReference type="PROSITE" id="PS00041">
    <property type="entry name" value="HTH_ARAC_FAMILY_1"/>
    <property type="match status" value="1"/>
</dbReference>
<reference evidence="5 6" key="1">
    <citation type="submission" date="2018-03" db="EMBL/GenBank/DDBJ databases">
        <title>Ahniella affigens gen. nov., sp. nov., a gammaproteobacterium isolated from sandy soil near a stream.</title>
        <authorList>
            <person name="Ko Y."/>
            <person name="Kim J.-H."/>
        </authorList>
    </citation>
    <scope>NUCLEOTIDE SEQUENCE [LARGE SCALE GENOMIC DNA]</scope>
    <source>
        <strain evidence="5 6">D13</strain>
    </source>
</reference>
<keyword evidence="1" id="KW-0805">Transcription regulation</keyword>
<dbReference type="PANTHER" id="PTHR43130">
    <property type="entry name" value="ARAC-FAMILY TRANSCRIPTIONAL REGULATOR"/>
    <property type="match status" value="1"/>
</dbReference>
<protein>
    <submittedName>
        <fullName evidence="5">AraC family transcriptional regulator</fullName>
    </submittedName>
</protein>
<dbReference type="Gene3D" id="3.40.50.880">
    <property type="match status" value="1"/>
</dbReference>
<dbReference type="PROSITE" id="PS01124">
    <property type="entry name" value="HTH_ARAC_FAMILY_2"/>
    <property type="match status" value="1"/>
</dbReference>
<dbReference type="SMART" id="SM00342">
    <property type="entry name" value="HTH_ARAC"/>
    <property type="match status" value="1"/>
</dbReference>
<dbReference type="Proteomes" id="UP000241074">
    <property type="component" value="Chromosome"/>
</dbReference>
<proteinExistence type="predicted"/>
<evidence type="ECO:0000313" key="6">
    <source>
        <dbReference type="Proteomes" id="UP000241074"/>
    </source>
</evidence>
<dbReference type="Gene3D" id="1.10.10.60">
    <property type="entry name" value="Homeodomain-like"/>
    <property type="match status" value="1"/>
</dbReference>
<dbReference type="OrthoDB" id="9803764at2"/>